<name>A0A9W6RHA5_9ACTN</name>
<accession>A0A9W6RHA5</accession>
<dbReference type="InterPro" id="IPR001279">
    <property type="entry name" value="Metallo-B-lactamas"/>
</dbReference>
<dbReference type="Pfam" id="PF00753">
    <property type="entry name" value="Lactamase_B"/>
    <property type="match status" value="1"/>
</dbReference>
<dbReference type="InterPro" id="IPR036866">
    <property type="entry name" value="RibonucZ/Hydroxyglut_hydro"/>
</dbReference>
<evidence type="ECO:0000259" key="1">
    <source>
        <dbReference type="SMART" id="SM00849"/>
    </source>
</evidence>
<reference evidence="2" key="1">
    <citation type="submission" date="2023-03" db="EMBL/GenBank/DDBJ databases">
        <title>Actinoallomurus iriomotensis NBRC 103681.</title>
        <authorList>
            <person name="Ichikawa N."/>
            <person name="Sato H."/>
            <person name="Tonouchi N."/>
        </authorList>
    </citation>
    <scope>NUCLEOTIDE SEQUENCE</scope>
    <source>
        <strain evidence="2">NBRC 103681</strain>
    </source>
</reference>
<dbReference type="Proteomes" id="UP001165135">
    <property type="component" value="Unassembled WGS sequence"/>
</dbReference>
<gene>
    <name evidence="2" type="ORF">Airi01_021670</name>
</gene>
<dbReference type="PANTHER" id="PTHR42951">
    <property type="entry name" value="METALLO-BETA-LACTAMASE DOMAIN-CONTAINING"/>
    <property type="match status" value="1"/>
</dbReference>
<dbReference type="EMBL" id="BSTJ01000002">
    <property type="protein sequence ID" value="GLY73900.1"/>
    <property type="molecule type" value="Genomic_DNA"/>
</dbReference>
<evidence type="ECO:0000313" key="3">
    <source>
        <dbReference type="Proteomes" id="UP001165135"/>
    </source>
</evidence>
<protein>
    <recommendedName>
        <fullName evidence="1">Metallo-beta-lactamase domain-containing protein</fullName>
    </recommendedName>
</protein>
<evidence type="ECO:0000313" key="2">
    <source>
        <dbReference type="EMBL" id="GLY73900.1"/>
    </source>
</evidence>
<dbReference type="AlphaFoldDB" id="A0A9W6RHA5"/>
<feature type="domain" description="Metallo-beta-lactamase" evidence="1">
    <location>
        <begin position="24"/>
        <end position="214"/>
    </location>
</feature>
<dbReference type="SMART" id="SM00849">
    <property type="entry name" value="Lactamase_B"/>
    <property type="match status" value="1"/>
</dbReference>
<dbReference type="SUPFAM" id="SSF56281">
    <property type="entry name" value="Metallo-hydrolase/oxidoreductase"/>
    <property type="match status" value="1"/>
</dbReference>
<dbReference type="InterPro" id="IPR050855">
    <property type="entry name" value="NDM-1-like"/>
</dbReference>
<dbReference type="Gene3D" id="3.60.15.10">
    <property type="entry name" value="Ribonuclease Z/Hydroxyacylglutathione hydrolase-like"/>
    <property type="match status" value="1"/>
</dbReference>
<comment type="caution">
    <text evidence="2">The sequence shown here is derived from an EMBL/GenBank/DDBJ whole genome shotgun (WGS) entry which is preliminary data.</text>
</comment>
<sequence>MRLDETVDLVGGGRLGSGLTNAYDCNVYLLRAGDDTWMVDTGCGLEPDLLMGRVRDSLAGRPLSGALLTHAHPDHAGGSAALAERGIAVVAGSETAALVRSGDADRLGLTAALRAGIYPADYRFRACEAVRTVGETGLSSTAGPLRAVATPGHSADHTAYVFTGGGTTYLFTGDLLFSRGRVVVLGTDDSDVRALRTSLELLRDLRPDVLLPGHGTPIMSDARWHIERALEAFELGRLPAAFS</sequence>
<dbReference type="PANTHER" id="PTHR42951:SF4">
    <property type="entry name" value="ACYL-COENZYME A THIOESTERASE MBLAC2"/>
    <property type="match status" value="1"/>
</dbReference>
<proteinExistence type="predicted"/>
<organism evidence="2 3">
    <name type="scientific">Actinoallomurus iriomotensis</name>
    <dbReference type="NCBI Taxonomy" id="478107"/>
    <lineage>
        <taxon>Bacteria</taxon>
        <taxon>Bacillati</taxon>
        <taxon>Actinomycetota</taxon>
        <taxon>Actinomycetes</taxon>
        <taxon>Streptosporangiales</taxon>
        <taxon>Thermomonosporaceae</taxon>
        <taxon>Actinoallomurus</taxon>
    </lineage>
</organism>
<dbReference type="RefSeq" id="WP_285619504.1">
    <property type="nucleotide sequence ID" value="NZ_BSTJ01000002.1"/>
</dbReference>